<dbReference type="Pfam" id="PF01176">
    <property type="entry name" value="eIF-1a"/>
    <property type="match status" value="1"/>
</dbReference>
<dbReference type="InterPro" id="IPR001253">
    <property type="entry name" value="TIF_eIF-1A"/>
</dbReference>
<dbReference type="InterPro" id="IPR012340">
    <property type="entry name" value="NA-bd_OB-fold"/>
</dbReference>
<keyword evidence="3" id="KW-0648">Protein biosynthesis</keyword>
<keyword evidence="6" id="KW-1185">Reference proteome</keyword>
<evidence type="ECO:0000313" key="5">
    <source>
        <dbReference type="EMBL" id="KTW26736.1"/>
    </source>
</evidence>
<evidence type="ECO:0000256" key="3">
    <source>
        <dbReference type="PROSITE-ProRule" id="PRU00181"/>
    </source>
</evidence>
<sequence length="148" mass="17646">MLRKKIQKLSQITLDPPHELTIYQKIAYVMEIRDHDLYLCKTADGETLLAELPARFRCKIWVRRGGFVVIDTHEFDNKGGKIQAEITMIIQNEKIWKKKKYWPKIFNENTEDTYKMDVAQGTIPNDDLIRNPNQRRFFQENSDKEEEE</sequence>
<dbReference type="AlphaFoldDB" id="A0A0W4ZEC4"/>
<comment type="caution">
    <text evidence="5">The sequence shown here is derived from an EMBL/GenBank/DDBJ whole genome shotgun (WGS) entry which is preliminary data.</text>
</comment>
<dbReference type="GeneID" id="28937473"/>
<dbReference type="SUPFAM" id="SSF50249">
    <property type="entry name" value="Nucleic acid-binding proteins"/>
    <property type="match status" value="1"/>
</dbReference>
<dbReference type="PANTHER" id="PTHR21641">
    <property type="entry name" value="TRANSLATION INITIATION FACTOR-RELATED"/>
    <property type="match status" value="1"/>
</dbReference>
<dbReference type="GO" id="GO:0003723">
    <property type="term" value="F:RNA binding"/>
    <property type="evidence" value="ECO:0007669"/>
    <property type="project" value="UniProtKB-KW"/>
</dbReference>
<dbReference type="InterPro" id="IPR006196">
    <property type="entry name" value="RNA-binding_domain_S1_IF1"/>
</dbReference>
<dbReference type="Gene3D" id="2.40.50.140">
    <property type="entry name" value="Nucleic acid-binding proteins"/>
    <property type="match status" value="1"/>
</dbReference>
<dbReference type="GO" id="GO:0005634">
    <property type="term" value="C:nucleus"/>
    <property type="evidence" value="ECO:0007669"/>
    <property type="project" value="TreeGrafter"/>
</dbReference>
<keyword evidence="3" id="KW-0396">Initiation factor</keyword>
<comment type="similarity">
    <text evidence="1">Belongs to the EIF1AD family.</text>
</comment>
<name>A0A0W4ZEC4_PNEC8</name>
<organism evidence="5 6">
    <name type="scientific">Pneumocystis carinii (strain B80)</name>
    <name type="common">Rat pneumocystis pneumonia agent</name>
    <name type="synonym">Pneumocystis carinii f. sp. carinii</name>
    <dbReference type="NCBI Taxonomy" id="1408658"/>
    <lineage>
        <taxon>Eukaryota</taxon>
        <taxon>Fungi</taxon>
        <taxon>Dikarya</taxon>
        <taxon>Ascomycota</taxon>
        <taxon>Taphrinomycotina</taxon>
        <taxon>Pneumocystomycetes</taxon>
        <taxon>Pneumocystaceae</taxon>
        <taxon>Pneumocystis</taxon>
    </lineage>
</organism>
<evidence type="ECO:0000313" key="6">
    <source>
        <dbReference type="Proteomes" id="UP000054454"/>
    </source>
</evidence>
<dbReference type="SMART" id="SM00652">
    <property type="entry name" value="eIF1a"/>
    <property type="match status" value="1"/>
</dbReference>
<dbReference type="RefSeq" id="XP_018225071.1">
    <property type="nucleotide sequence ID" value="XM_018371270.1"/>
</dbReference>
<dbReference type="Proteomes" id="UP000054454">
    <property type="component" value="Unassembled WGS sequence"/>
</dbReference>
<evidence type="ECO:0000259" key="4">
    <source>
        <dbReference type="PROSITE" id="PS50832"/>
    </source>
</evidence>
<dbReference type="PROSITE" id="PS50832">
    <property type="entry name" value="S1_IF1_TYPE"/>
    <property type="match status" value="1"/>
</dbReference>
<reference evidence="6" key="1">
    <citation type="journal article" date="2016" name="Nat. Commun.">
        <title>Genome analysis of three Pneumocystis species reveals adaptation mechanisms to life exclusively in mammalian hosts.</title>
        <authorList>
            <person name="Ma L."/>
            <person name="Chen Z."/>
            <person name="Huang D.W."/>
            <person name="Kutty G."/>
            <person name="Ishihara M."/>
            <person name="Wang H."/>
            <person name="Abouelleil A."/>
            <person name="Bishop L."/>
            <person name="Davey E."/>
            <person name="Deng R."/>
            <person name="Deng X."/>
            <person name="Fan L."/>
            <person name="Fantoni G."/>
            <person name="Fitzgerald M."/>
            <person name="Gogineni E."/>
            <person name="Goldberg J.M."/>
            <person name="Handley G."/>
            <person name="Hu X."/>
            <person name="Huber C."/>
            <person name="Jiao X."/>
            <person name="Jones K."/>
            <person name="Levin J.Z."/>
            <person name="Liu Y."/>
            <person name="Macdonald P."/>
            <person name="Melnikov A."/>
            <person name="Raley C."/>
            <person name="Sassi M."/>
            <person name="Sherman B.T."/>
            <person name="Song X."/>
            <person name="Sykes S."/>
            <person name="Tran B."/>
            <person name="Walsh L."/>
            <person name="Xia Y."/>
            <person name="Yang J."/>
            <person name="Young S."/>
            <person name="Zeng Q."/>
            <person name="Zheng X."/>
            <person name="Stephens R."/>
            <person name="Nusbaum C."/>
            <person name="Birren B.W."/>
            <person name="Azadi P."/>
            <person name="Lempicki R.A."/>
            <person name="Cuomo C.A."/>
            <person name="Kovacs J.A."/>
        </authorList>
    </citation>
    <scope>NUCLEOTIDE SEQUENCE [LARGE SCALE GENOMIC DNA]</scope>
    <source>
        <strain evidence="6">B80</strain>
    </source>
</reference>
<evidence type="ECO:0000256" key="2">
    <source>
        <dbReference type="ARBA" id="ARBA00022884"/>
    </source>
</evidence>
<dbReference type="VEuPathDB" id="FungiDB:T552_02740"/>
<evidence type="ECO:0000256" key="1">
    <source>
        <dbReference type="ARBA" id="ARBA00007340"/>
    </source>
</evidence>
<dbReference type="OrthoDB" id="1738325at2759"/>
<proteinExistence type="inferred from homology"/>
<keyword evidence="2" id="KW-0694">RNA-binding</keyword>
<protein>
    <recommendedName>
        <fullName evidence="4">S1-like domain-containing protein</fullName>
    </recommendedName>
</protein>
<dbReference type="InterPro" id="IPR039294">
    <property type="entry name" value="EIF1AD"/>
</dbReference>
<dbReference type="PANTHER" id="PTHR21641:SF0">
    <property type="entry name" value="RNA-BINDING PROTEIN EIF1AD-RELATED"/>
    <property type="match status" value="1"/>
</dbReference>
<dbReference type="GO" id="GO:0003743">
    <property type="term" value="F:translation initiation factor activity"/>
    <property type="evidence" value="ECO:0007669"/>
    <property type="project" value="UniProtKB-UniRule"/>
</dbReference>
<dbReference type="EMBL" id="LFVZ01000012">
    <property type="protein sequence ID" value="KTW26736.1"/>
    <property type="molecule type" value="Genomic_DNA"/>
</dbReference>
<gene>
    <name evidence="5" type="ORF">T552_02740</name>
</gene>
<feature type="domain" description="S1-like" evidence="4">
    <location>
        <begin position="24"/>
        <end position="87"/>
    </location>
</feature>
<accession>A0A0W4ZEC4</accession>